<dbReference type="PANTHER" id="PTHR30055:SF175">
    <property type="entry name" value="HTH-TYPE TRANSCRIPTIONAL REPRESSOR KSTR2"/>
    <property type="match status" value="1"/>
</dbReference>
<keyword evidence="4" id="KW-0804">Transcription</keyword>
<evidence type="ECO:0000256" key="4">
    <source>
        <dbReference type="ARBA" id="ARBA00023163"/>
    </source>
</evidence>
<dbReference type="SUPFAM" id="SSF48498">
    <property type="entry name" value="Tetracyclin repressor-like, C-terminal domain"/>
    <property type="match status" value="1"/>
</dbReference>
<dbReference type="PROSITE" id="PS50977">
    <property type="entry name" value="HTH_TETR_2"/>
    <property type="match status" value="1"/>
</dbReference>
<dbReference type="SUPFAM" id="SSF46689">
    <property type="entry name" value="Homeodomain-like"/>
    <property type="match status" value="1"/>
</dbReference>
<organism evidence="7 8">
    <name type="scientific">Rhodococcus oxybenzonivorans</name>
    <dbReference type="NCBI Taxonomy" id="1990687"/>
    <lineage>
        <taxon>Bacteria</taxon>
        <taxon>Bacillati</taxon>
        <taxon>Actinomycetota</taxon>
        <taxon>Actinomycetes</taxon>
        <taxon>Mycobacteriales</taxon>
        <taxon>Nocardiaceae</taxon>
        <taxon>Rhodococcus</taxon>
    </lineage>
</organism>
<dbReference type="InterPro" id="IPR050109">
    <property type="entry name" value="HTH-type_TetR-like_transc_reg"/>
</dbReference>
<proteinExistence type="predicted"/>
<dbReference type="InterPro" id="IPR009057">
    <property type="entry name" value="Homeodomain-like_sf"/>
</dbReference>
<feature type="domain" description="HTH tetR-type" evidence="6">
    <location>
        <begin position="15"/>
        <end position="75"/>
    </location>
</feature>
<dbReference type="AlphaFoldDB" id="A0A2S2BR31"/>
<evidence type="ECO:0000259" key="6">
    <source>
        <dbReference type="PROSITE" id="PS50977"/>
    </source>
</evidence>
<evidence type="ECO:0000313" key="7">
    <source>
        <dbReference type="EMBL" id="AWK71086.1"/>
    </source>
</evidence>
<dbReference type="KEGG" id="roz:CBI38_05365"/>
<sequence length="201" mass="22388">MSEPRPYDTLLAKGEDRRQLIVTAAQRLLARNGWRNTTLAQIAKEVGVSPAGLLHHFESKEQLLHAVLDARDADDDAHADRSGDLIEQIERVAERFQRSPELLGMFAALQIENLDSNAPLHDRLLGRARASVEAVAEGIRRGQRAGRYRTDVDPALKAVEIMAFLRGMETSWLLDPSIPVTDVFRGYARSLTRQLAPDSEA</sequence>
<keyword evidence="3 5" id="KW-0238">DNA-binding</keyword>
<dbReference type="PRINTS" id="PR00455">
    <property type="entry name" value="HTHTETR"/>
</dbReference>
<accession>A0A2S2BR31</accession>
<dbReference type="PANTHER" id="PTHR30055">
    <property type="entry name" value="HTH-TYPE TRANSCRIPTIONAL REGULATOR RUTR"/>
    <property type="match status" value="1"/>
</dbReference>
<gene>
    <name evidence="7" type="ORF">CBI38_05365</name>
</gene>
<dbReference type="EMBL" id="CP021354">
    <property type="protein sequence ID" value="AWK71086.1"/>
    <property type="molecule type" value="Genomic_DNA"/>
</dbReference>
<name>A0A2S2BR31_9NOCA</name>
<feature type="DNA-binding region" description="H-T-H motif" evidence="5">
    <location>
        <begin position="38"/>
        <end position="57"/>
    </location>
</feature>
<evidence type="ECO:0000313" key="8">
    <source>
        <dbReference type="Proteomes" id="UP000245711"/>
    </source>
</evidence>
<dbReference type="OrthoDB" id="7505659at2"/>
<evidence type="ECO:0000256" key="5">
    <source>
        <dbReference type="PROSITE-ProRule" id="PRU00335"/>
    </source>
</evidence>
<keyword evidence="8" id="KW-1185">Reference proteome</keyword>
<keyword evidence="2" id="KW-0805">Transcription regulation</keyword>
<evidence type="ECO:0000256" key="1">
    <source>
        <dbReference type="ARBA" id="ARBA00022491"/>
    </source>
</evidence>
<dbReference type="GO" id="GO:0003700">
    <property type="term" value="F:DNA-binding transcription factor activity"/>
    <property type="evidence" value="ECO:0007669"/>
    <property type="project" value="TreeGrafter"/>
</dbReference>
<dbReference type="Proteomes" id="UP000245711">
    <property type="component" value="Chromosome"/>
</dbReference>
<keyword evidence="1" id="KW-0678">Repressor</keyword>
<reference evidence="7 8" key="1">
    <citation type="submission" date="2017-05" db="EMBL/GenBank/DDBJ databases">
        <title>Isolation of Rhodococcus sp. S2-17 biodegrading of BP-3.</title>
        <authorList>
            <person name="Lee Y."/>
            <person name="Kim K.H."/>
            <person name="Chun B.H."/>
            <person name="Jung H.S."/>
            <person name="Jeon C.O."/>
        </authorList>
    </citation>
    <scope>NUCLEOTIDE SEQUENCE [LARGE SCALE GENOMIC DNA]</scope>
    <source>
        <strain evidence="7 8">S2-17</strain>
    </source>
</reference>
<dbReference type="Pfam" id="PF00440">
    <property type="entry name" value="TetR_N"/>
    <property type="match status" value="1"/>
</dbReference>
<dbReference type="Gene3D" id="1.10.357.10">
    <property type="entry name" value="Tetracycline Repressor, domain 2"/>
    <property type="match status" value="1"/>
</dbReference>
<dbReference type="GO" id="GO:0000976">
    <property type="term" value="F:transcription cis-regulatory region binding"/>
    <property type="evidence" value="ECO:0007669"/>
    <property type="project" value="TreeGrafter"/>
</dbReference>
<evidence type="ECO:0000256" key="3">
    <source>
        <dbReference type="ARBA" id="ARBA00023125"/>
    </source>
</evidence>
<dbReference type="InterPro" id="IPR001647">
    <property type="entry name" value="HTH_TetR"/>
</dbReference>
<dbReference type="RefSeq" id="WP_109327007.1">
    <property type="nucleotide sequence ID" value="NZ_CP021354.1"/>
</dbReference>
<evidence type="ECO:0000256" key="2">
    <source>
        <dbReference type="ARBA" id="ARBA00023015"/>
    </source>
</evidence>
<dbReference type="InterPro" id="IPR036271">
    <property type="entry name" value="Tet_transcr_reg_TetR-rel_C_sf"/>
</dbReference>
<protein>
    <submittedName>
        <fullName evidence="7">TetR family transcriptional regulator</fullName>
    </submittedName>
</protein>